<keyword evidence="2 4" id="KW-0808">Transferase</keyword>
<dbReference type="EC" id="2.4.-.-" evidence="5"/>
<dbReference type="EMBL" id="KF498849">
    <property type="protein sequence ID" value="AHX98264.1"/>
    <property type="molecule type" value="Genomic_DNA"/>
</dbReference>
<sequence>MDKDKTFVSIIVPVYNAELYLEECINSILEQTYKNLEIILIDDGSTDNSFEIMKQYSENDSRVQSFSISNSGPGKCRNVGLDIFSGDFVMFVDSDDRICRDLVEILLENLGSSSEIAMCKFSKDIKKIAKGTKKVENQTSIFVDSIKSIYLPGFPSSGPVAKLYGKEIFSELRFPDISMYEDAAISLQVLSIADKVSFVDYYGYYYRFNSESITNKRVSERNLFIFEKTKIMLEFTNENHPEALDIVKTICLNDNDYVMMECTRSNTEIARTLFERLLEQNRDLSKNLGMRKLVYTNRLLLKIALKIMSKIYYNDFVRNIFKKVLGVNNG</sequence>
<keyword evidence="1 5" id="KW-0328">Glycosyltransferase</keyword>
<dbReference type="PATRIC" id="fig|1359.33.peg.17"/>
<dbReference type="InterPro" id="IPR001173">
    <property type="entry name" value="Glyco_trans_2-like"/>
</dbReference>
<evidence type="ECO:0000313" key="4">
    <source>
        <dbReference type="EMBL" id="AHX98264.1"/>
    </source>
</evidence>
<proteinExistence type="predicted"/>
<dbReference type="PANTHER" id="PTHR22916">
    <property type="entry name" value="GLYCOSYLTRANSFERASE"/>
    <property type="match status" value="1"/>
</dbReference>
<dbReference type="EMBL" id="CP015899">
    <property type="protein sequence ID" value="ARE29507.1"/>
    <property type="molecule type" value="Genomic_DNA"/>
</dbReference>
<dbReference type="SUPFAM" id="SSF53448">
    <property type="entry name" value="Nucleotide-diphospho-sugar transferases"/>
    <property type="match status" value="1"/>
</dbReference>
<feature type="domain" description="Glycosyltransferase 2-like" evidence="3">
    <location>
        <begin position="9"/>
        <end position="130"/>
    </location>
</feature>
<evidence type="ECO:0000256" key="1">
    <source>
        <dbReference type="ARBA" id="ARBA00022676"/>
    </source>
</evidence>
<dbReference type="InterPro" id="IPR029044">
    <property type="entry name" value="Nucleotide-diphossugar_trans"/>
</dbReference>
<dbReference type="GO" id="GO:0016757">
    <property type="term" value="F:glycosyltransferase activity"/>
    <property type="evidence" value="ECO:0007669"/>
    <property type="project" value="UniProtKB-KW"/>
</dbReference>
<gene>
    <name evidence="4" type="ORF">JM1_004</name>
    <name evidence="5" type="ORF">LLJM1_2168</name>
</gene>
<evidence type="ECO:0000313" key="6">
    <source>
        <dbReference type="Proteomes" id="UP000191806"/>
    </source>
</evidence>
<dbReference type="PANTHER" id="PTHR22916:SF51">
    <property type="entry name" value="GLYCOSYLTRANSFERASE EPSH-RELATED"/>
    <property type="match status" value="1"/>
</dbReference>
<dbReference type="Gene3D" id="3.90.550.10">
    <property type="entry name" value="Spore Coat Polysaccharide Biosynthesis Protein SpsA, Chain A"/>
    <property type="match status" value="1"/>
</dbReference>
<evidence type="ECO:0000259" key="3">
    <source>
        <dbReference type="Pfam" id="PF00535"/>
    </source>
</evidence>
<dbReference type="CDD" id="cd00761">
    <property type="entry name" value="Glyco_tranf_GTA_type"/>
    <property type="match status" value="1"/>
</dbReference>
<reference evidence="4" key="1">
    <citation type="journal article" date="2014" name="MBio">
        <title>Differences in lactococcal cell wall polysaccharide structure are major determining factors in bacteriophage sensitivity.</title>
        <authorList>
            <person name="Ainsworth S."/>
            <person name="Sadovskaya I."/>
            <person name="Vinogradov E."/>
            <person name="Courtin P."/>
            <person name="Guerardel Y."/>
            <person name="Mahony J."/>
            <person name="Grard T."/>
            <person name="Cambillau C."/>
            <person name="Chapot-Chartier M.P."/>
            <person name="van Sinderen D."/>
        </authorList>
    </citation>
    <scope>NUCLEOTIDE SEQUENCE</scope>
    <source>
        <strain evidence="4">JM1</strain>
    </source>
</reference>
<dbReference type="Proteomes" id="UP000191806">
    <property type="component" value="Chromosome"/>
</dbReference>
<dbReference type="AlphaFoldDB" id="A0A023UB57"/>
<organism evidence="4">
    <name type="scientific">Lactococcus lactis subsp. cremoris</name>
    <name type="common">Streptococcus cremoris</name>
    <dbReference type="NCBI Taxonomy" id="1359"/>
    <lineage>
        <taxon>Bacteria</taxon>
        <taxon>Bacillati</taxon>
        <taxon>Bacillota</taxon>
        <taxon>Bacilli</taxon>
        <taxon>Lactobacillales</taxon>
        <taxon>Streptococcaceae</taxon>
        <taxon>Lactococcus</taxon>
    </lineage>
</organism>
<accession>A0A023UB57</accession>
<reference evidence="5" key="3">
    <citation type="submission" date="2023-03" db="EMBL/GenBank/DDBJ databases">
        <authorList>
            <person name="McDonnell B."/>
        </authorList>
    </citation>
    <scope>NUCLEOTIDE SEQUENCE</scope>
    <source>
        <strain evidence="5">JM1</strain>
    </source>
</reference>
<protein>
    <submittedName>
        <fullName evidence="4">Glycosyltransferase</fullName>
        <ecNumber evidence="5">2.4.-.-</ecNumber>
    </submittedName>
</protein>
<evidence type="ECO:0000313" key="5">
    <source>
        <dbReference type="EMBL" id="ARE29507.1"/>
    </source>
</evidence>
<evidence type="ECO:0000256" key="2">
    <source>
        <dbReference type="ARBA" id="ARBA00022679"/>
    </source>
</evidence>
<dbReference type="Pfam" id="PF00535">
    <property type="entry name" value="Glycos_transf_2"/>
    <property type="match status" value="1"/>
</dbReference>
<dbReference type="RefSeq" id="WP_032950788.1">
    <property type="nucleotide sequence ID" value="NZ_CP015899.2"/>
</dbReference>
<reference evidence="5 6" key="2">
    <citation type="journal article" date="2017" name="BMC Genomics">
        <title>Comparative and functional genomics of the Lactococcus lactis taxon; insights into evolution and niche adaptation.</title>
        <authorList>
            <person name="Kelleher P."/>
            <person name="Bottacini F."/>
            <person name="Mahony J."/>
            <person name="Kilcawley K.N."/>
            <person name="van Sinderen D."/>
        </authorList>
    </citation>
    <scope>NUCLEOTIDE SEQUENCE [LARGE SCALE GENOMIC DNA]</scope>
    <source>
        <strain evidence="5 6">JM1</strain>
    </source>
</reference>
<name>A0A023UB57_LACLC</name>